<dbReference type="CDD" id="cd00067">
    <property type="entry name" value="GAL4"/>
    <property type="match status" value="1"/>
</dbReference>
<proteinExistence type="predicted"/>
<protein>
    <recommendedName>
        <fullName evidence="8">Zn(2)-C6 fungal-type domain-containing protein</fullName>
    </recommendedName>
</protein>
<reference evidence="9" key="1">
    <citation type="journal article" date="2021" name="Nat. Commun.">
        <title>Genetic determinants of endophytism in the Arabidopsis root mycobiome.</title>
        <authorList>
            <person name="Mesny F."/>
            <person name="Miyauchi S."/>
            <person name="Thiergart T."/>
            <person name="Pickel B."/>
            <person name="Atanasova L."/>
            <person name="Karlsson M."/>
            <person name="Huettel B."/>
            <person name="Barry K.W."/>
            <person name="Haridas S."/>
            <person name="Chen C."/>
            <person name="Bauer D."/>
            <person name="Andreopoulos W."/>
            <person name="Pangilinan J."/>
            <person name="LaButti K."/>
            <person name="Riley R."/>
            <person name="Lipzen A."/>
            <person name="Clum A."/>
            <person name="Drula E."/>
            <person name="Henrissat B."/>
            <person name="Kohler A."/>
            <person name="Grigoriev I.V."/>
            <person name="Martin F.M."/>
            <person name="Hacquard S."/>
        </authorList>
    </citation>
    <scope>NUCLEOTIDE SEQUENCE</scope>
    <source>
        <strain evidence="9">MPI-CAGE-CH-0235</strain>
    </source>
</reference>
<dbReference type="PANTHER" id="PTHR36206:SF12">
    <property type="entry name" value="ASPERCRYPTIN BIOSYNTHESIS CLUSTER-SPECIFIC TRANSCRIPTION REGULATOR ATNN-RELATED"/>
    <property type="match status" value="1"/>
</dbReference>
<dbReference type="GO" id="GO:0000981">
    <property type="term" value="F:DNA-binding transcription factor activity, RNA polymerase II-specific"/>
    <property type="evidence" value="ECO:0007669"/>
    <property type="project" value="InterPro"/>
</dbReference>
<organism evidence="9 10">
    <name type="scientific">Stachybotrys elegans</name>
    <dbReference type="NCBI Taxonomy" id="80388"/>
    <lineage>
        <taxon>Eukaryota</taxon>
        <taxon>Fungi</taxon>
        <taxon>Dikarya</taxon>
        <taxon>Ascomycota</taxon>
        <taxon>Pezizomycotina</taxon>
        <taxon>Sordariomycetes</taxon>
        <taxon>Hypocreomycetidae</taxon>
        <taxon>Hypocreales</taxon>
        <taxon>Stachybotryaceae</taxon>
        <taxon>Stachybotrys</taxon>
    </lineage>
</organism>
<dbReference type="Proteomes" id="UP000813444">
    <property type="component" value="Unassembled WGS sequence"/>
</dbReference>
<keyword evidence="3" id="KW-0805">Transcription regulation</keyword>
<dbReference type="AlphaFoldDB" id="A0A8K0WT20"/>
<dbReference type="Pfam" id="PF00172">
    <property type="entry name" value="Zn_clus"/>
    <property type="match status" value="1"/>
</dbReference>
<comment type="caution">
    <text evidence="9">The sequence shown here is derived from an EMBL/GenBank/DDBJ whole genome shotgun (WGS) entry which is preliminary data.</text>
</comment>
<feature type="region of interest" description="Disordered" evidence="7">
    <location>
        <begin position="114"/>
        <end position="144"/>
    </location>
</feature>
<dbReference type="InterPro" id="IPR036864">
    <property type="entry name" value="Zn2-C6_fun-type_DNA-bd_sf"/>
</dbReference>
<evidence type="ECO:0000256" key="4">
    <source>
        <dbReference type="ARBA" id="ARBA00023125"/>
    </source>
</evidence>
<sequence>MHTLPQNDLFAAVGSGQNPFEAKTVAASAVNLSANVAFSSARRPRPTRAKFPKVRTGCITCESRSFEMRHRDTLLTGPGKQRHVKCDEAKPDCRRCIKLKGSCSGYNPDVYSSGSVSDRDVESPASHDQDRLSRSPGSQYSTRRASDDIGFLSEIQAGCMDAHGVLDFLQDATEPGVDDDISIFGDMFWRDELPHLCKHDAAVRAANFAVHSLIRAKEPLSMGSGDGFAKDRHRSALHSYGTAIQEAIEAIKKSQSSQDFRPAILCSMLFVIFEVINGDIDLAERHISGGQRLMDEFCRTHTPACTSRTPSLKRELRHVLRYLALQAKEREVVMTGAFER</sequence>
<keyword evidence="1" id="KW-0479">Metal-binding</keyword>
<gene>
    <name evidence="9" type="ORF">B0I35DRAFT_478186</name>
</gene>
<dbReference type="GO" id="GO:0003677">
    <property type="term" value="F:DNA binding"/>
    <property type="evidence" value="ECO:0007669"/>
    <property type="project" value="UniProtKB-KW"/>
</dbReference>
<dbReference type="InterPro" id="IPR001138">
    <property type="entry name" value="Zn2Cys6_DnaBD"/>
</dbReference>
<feature type="compositionally biased region" description="Basic and acidic residues" evidence="7">
    <location>
        <begin position="117"/>
        <end position="133"/>
    </location>
</feature>
<evidence type="ECO:0000313" key="10">
    <source>
        <dbReference type="Proteomes" id="UP000813444"/>
    </source>
</evidence>
<accession>A0A8K0WT20</accession>
<feature type="domain" description="Zn(2)-C6 fungal-type" evidence="8">
    <location>
        <begin position="80"/>
        <end position="107"/>
    </location>
</feature>
<evidence type="ECO:0000256" key="5">
    <source>
        <dbReference type="ARBA" id="ARBA00023163"/>
    </source>
</evidence>
<dbReference type="GO" id="GO:0008270">
    <property type="term" value="F:zinc ion binding"/>
    <property type="evidence" value="ECO:0007669"/>
    <property type="project" value="InterPro"/>
</dbReference>
<dbReference type="EMBL" id="JAGPNK010000006">
    <property type="protein sequence ID" value="KAH7319882.1"/>
    <property type="molecule type" value="Genomic_DNA"/>
</dbReference>
<keyword evidence="6" id="KW-0539">Nucleus</keyword>
<dbReference type="OrthoDB" id="2593732at2759"/>
<evidence type="ECO:0000259" key="8">
    <source>
        <dbReference type="Pfam" id="PF00172"/>
    </source>
</evidence>
<evidence type="ECO:0000313" key="9">
    <source>
        <dbReference type="EMBL" id="KAH7319882.1"/>
    </source>
</evidence>
<dbReference type="SUPFAM" id="SSF57701">
    <property type="entry name" value="Zn2/Cys6 DNA-binding domain"/>
    <property type="match status" value="1"/>
</dbReference>
<evidence type="ECO:0000256" key="1">
    <source>
        <dbReference type="ARBA" id="ARBA00022723"/>
    </source>
</evidence>
<evidence type="ECO:0000256" key="3">
    <source>
        <dbReference type="ARBA" id="ARBA00023015"/>
    </source>
</evidence>
<dbReference type="PANTHER" id="PTHR36206">
    <property type="entry name" value="ASPERCRYPTIN BIOSYNTHESIS CLUSTER-SPECIFIC TRANSCRIPTION REGULATOR ATNN-RELATED"/>
    <property type="match status" value="1"/>
</dbReference>
<keyword evidence="4" id="KW-0238">DNA-binding</keyword>
<evidence type="ECO:0000256" key="6">
    <source>
        <dbReference type="ARBA" id="ARBA00023242"/>
    </source>
</evidence>
<name>A0A8K0WT20_9HYPO</name>
<evidence type="ECO:0000256" key="7">
    <source>
        <dbReference type="SAM" id="MobiDB-lite"/>
    </source>
</evidence>
<dbReference type="InterPro" id="IPR052360">
    <property type="entry name" value="Transcr_Regulatory_Proteins"/>
</dbReference>
<keyword evidence="2" id="KW-0862">Zinc</keyword>
<evidence type="ECO:0000256" key="2">
    <source>
        <dbReference type="ARBA" id="ARBA00022833"/>
    </source>
</evidence>
<keyword evidence="10" id="KW-1185">Reference proteome</keyword>
<keyword evidence="5" id="KW-0804">Transcription</keyword>